<evidence type="ECO:0000313" key="1">
    <source>
        <dbReference type="EMBL" id="GIM91095.1"/>
    </source>
</evidence>
<dbReference type="Proteomes" id="UP000677082">
    <property type="component" value="Unassembled WGS sequence"/>
</dbReference>
<dbReference type="AlphaFoldDB" id="A0A919T8S3"/>
<name>A0A919T8S3_9ACTN</name>
<evidence type="ECO:0000313" key="2">
    <source>
        <dbReference type="Proteomes" id="UP000677082"/>
    </source>
</evidence>
<dbReference type="RefSeq" id="WP_213007002.1">
    <property type="nucleotide sequence ID" value="NZ_BOQN01000039.1"/>
</dbReference>
<proteinExistence type="predicted"/>
<gene>
    <name evidence="1" type="ORF">Ato02nite_028880</name>
</gene>
<accession>A0A919T8S3</accession>
<keyword evidence="2" id="KW-1185">Reference proteome</keyword>
<dbReference type="InterPro" id="IPR011008">
    <property type="entry name" value="Dimeric_a/b-barrel"/>
</dbReference>
<protein>
    <recommendedName>
        <fullName evidence="3">YCII-related domain-containing protein</fullName>
    </recommendedName>
</protein>
<dbReference type="SUPFAM" id="SSF54909">
    <property type="entry name" value="Dimeric alpha+beta barrel"/>
    <property type="match status" value="1"/>
</dbReference>
<sequence length="83" mass="9066">MKYLILSRGVWDVELATEMIDAGVHVAAEGLTGPELAHGRLTTPAVTGFYLIDCPNRQEALGWATRTPDTELRPIEDPGGQEF</sequence>
<organism evidence="1 2">
    <name type="scientific">Paractinoplanes toevensis</name>
    <dbReference type="NCBI Taxonomy" id="571911"/>
    <lineage>
        <taxon>Bacteria</taxon>
        <taxon>Bacillati</taxon>
        <taxon>Actinomycetota</taxon>
        <taxon>Actinomycetes</taxon>
        <taxon>Micromonosporales</taxon>
        <taxon>Micromonosporaceae</taxon>
        <taxon>Paractinoplanes</taxon>
    </lineage>
</organism>
<dbReference type="EMBL" id="BOQN01000039">
    <property type="protein sequence ID" value="GIM91095.1"/>
    <property type="molecule type" value="Genomic_DNA"/>
</dbReference>
<reference evidence="1 2" key="1">
    <citation type="submission" date="2021-03" db="EMBL/GenBank/DDBJ databases">
        <title>Whole genome shotgun sequence of Actinoplanes toevensis NBRC 105298.</title>
        <authorList>
            <person name="Komaki H."/>
            <person name="Tamura T."/>
        </authorList>
    </citation>
    <scope>NUCLEOTIDE SEQUENCE [LARGE SCALE GENOMIC DNA]</scope>
    <source>
        <strain evidence="1 2">NBRC 105298</strain>
    </source>
</reference>
<dbReference type="Gene3D" id="3.30.70.1060">
    <property type="entry name" value="Dimeric alpha+beta barrel"/>
    <property type="match status" value="1"/>
</dbReference>
<comment type="caution">
    <text evidence="1">The sequence shown here is derived from an EMBL/GenBank/DDBJ whole genome shotgun (WGS) entry which is preliminary data.</text>
</comment>
<evidence type="ECO:0008006" key="3">
    <source>
        <dbReference type="Google" id="ProtNLM"/>
    </source>
</evidence>